<sequence>MLIDNTSVHTEINTEKAKQTKSVEALLRQICGKSKTLSPKMLKDLLILATESDWALSAILDVDYIKPLEQYCEKTQPCDVPIALKVLTKRCKVDSETRSFLRTLKVPSGSTDSSSELVPFAGRLSSTLAEHVSEMKSLFTESSPSDGTISALSTIHPSESPLLSGTTVLEQLCEELSLLNSLLPSMLATFQDILIDFTLVHPFKSTILFCLDLLENEDTESNCPPSGRTGMLIHILDCLWYLAACCICHKPLNPVVESTFSDVPQLCSLLERTCRHSSPTHLSHLTMIINIDVYLPRLIPRMLEENLVERVIDASRPMLVQTTTLDFHHSLIRTLAELMEKHFCIVHRGTDRKRARILILERVLQPAKQYLQFILQREEFIPNEVSSSFKTEKSQFNHFGEDYLLSGAW</sequence>
<dbReference type="EMBL" id="JARBJD010000032">
    <property type="protein sequence ID" value="KAK2959085.1"/>
    <property type="molecule type" value="Genomic_DNA"/>
</dbReference>
<name>A0ABQ9Y5R7_9EUKA</name>
<organism evidence="1 2">
    <name type="scientific">Blattamonas nauphoetae</name>
    <dbReference type="NCBI Taxonomy" id="2049346"/>
    <lineage>
        <taxon>Eukaryota</taxon>
        <taxon>Metamonada</taxon>
        <taxon>Preaxostyla</taxon>
        <taxon>Oxymonadida</taxon>
        <taxon>Blattamonas</taxon>
    </lineage>
</organism>
<protein>
    <submittedName>
        <fullName evidence="1">Uncharacterized protein</fullName>
    </submittedName>
</protein>
<reference evidence="1 2" key="1">
    <citation type="journal article" date="2022" name="bioRxiv">
        <title>Genomics of Preaxostyla Flagellates Illuminates Evolutionary Transitions and the Path Towards Mitochondrial Loss.</title>
        <authorList>
            <person name="Novak L.V.F."/>
            <person name="Treitli S.C."/>
            <person name="Pyrih J."/>
            <person name="Halakuc P."/>
            <person name="Pipaliya S.V."/>
            <person name="Vacek V."/>
            <person name="Brzon O."/>
            <person name="Soukal P."/>
            <person name="Eme L."/>
            <person name="Dacks J.B."/>
            <person name="Karnkowska A."/>
            <person name="Elias M."/>
            <person name="Hampl V."/>
        </authorList>
    </citation>
    <scope>NUCLEOTIDE SEQUENCE [LARGE SCALE GENOMIC DNA]</scope>
    <source>
        <strain evidence="1">NAU3</strain>
        <tissue evidence="1">Gut</tissue>
    </source>
</reference>
<comment type="caution">
    <text evidence="1">The sequence shown here is derived from an EMBL/GenBank/DDBJ whole genome shotgun (WGS) entry which is preliminary data.</text>
</comment>
<proteinExistence type="predicted"/>
<accession>A0ABQ9Y5R7</accession>
<evidence type="ECO:0000313" key="1">
    <source>
        <dbReference type="EMBL" id="KAK2959085.1"/>
    </source>
</evidence>
<keyword evidence="2" id="KW-1185">Reference proteome</keyword>
<evidence type="ECO:0000313" key="2">
    <source>
        <dbReference type="Proteomes" id="UP001281761"/>
    </source>
</evidence>
<dbReference type="Proteomes" id="UP001281761">
    <property type="component" value="Unassembled WGS sequence"/>
</dbReference>
<gene>
    <name evidence="1" type="ORF">BLNAU_5880</name>
</gene>